<name>A0A0D0A063_9AGAM</name>
<evidence type="ECO:0000313" key="2">
    <source>
        <dbReference type="Proteomes" id="UP000054485"/>
    </source>
</evidence>
<sequence>MDLHRCLIPRSQVRSKGNDWLSEVTTEALDETVSNTQASSLRMSCANMNIMMFTQAVLKEFVQWHKVSHRNIVQVSCVFNRDLIPFLVTSRIAGENLDVFLRAHGHLSLLPRMRMCKSIGCAMIALLFRKAKLRATSIINPSKSNSDIFDTVLNPS</sequence>
<keyword evidence="2" id="KW-1185">Reference proteome</keyword>
<organism evidence="1 2">
    <name type="scientific">Suillus luteus UH-Slu-Lm8-n1</name>
    <dbReference type="NCBI Taxonomy" id="930992"/>
    <lineage>
        <taxon>Eukaryota</taxon>
        <taxon>Fungi</taxon>
        <taxon>Dikarya</taxon>
        <taxon>Basidiomycota</taxon>
        <taxon>Agaricomycotina</taxon>
        <taxon>Agaricomycetes</taxon>
        <taxon>Agaricomycetidae</taxon>
        <taxon>Boletales</taxon>
        <taxon>Suillineae</taxon>
        <taxon>Suillaceae</taxon>
        <taxon>Suillus</taxon>
    </lineage>
</organism>
<dbReference type="SUPFAM" id="SSF56112">
    <property type="entry name" value="Protein kinase-like (PK-like)"/>
    <property type="match status" value="1"/>
</dbReference>
<protein>
    <submittedName>
        <fullName evidence="1">Unplaced genomic scaffold CY34scaffold_521, whole genome shotgun sequence</fullName>
    </submittedName>
</protein>
<reference evidence="1 2" key="1">
    <citation type="submission" date="2014-04" db="EMBL/GenBank/DDBJ databases">
        <authorList>
            <consortium name="DOE Joint Genome Institute"/>
            <person name="Kuo A."/>
            <person name="Ruytinx J."/>
            <person name="Rineau F."/>
            <person name="Colpaert J."/>
            <person name="Kohler A."/>
            <person name="Nagy L.G."/>
            <person name="Floudas D."/>
            <person name="Copeland A."/>
            <person name="Barry K.W."/>
            <person name="Cichocki N."/>
            <person name="Veneault-Fourrey C."/>
            <person name="LaButti K."/>
            <person name="Lindquist E.A."/>
            <person name="Lipzen A."/>
            <person name="Lundell T."/>
            <person name="Morin E."/>
            <person name="Murat C."/>
            <person name="Sun H."/>
            <person name="Tunlid A."/>
            <person name="Henrissat B."/>
            <person name="Grigoriev I.V."/>
            <person name="Hibbett D.S."/>
            <person name="Martin F."/>
            <person name="Nordberg H.P."/>
            <person name="Cantor M.N."/>
            <person name="Hua S.X."/>
        </authorList>
    </citation>
    <scope>NUCLEOTIDE SEQUENCE [LARGE SCALE GENOMIC DNA]</scope>
    <source>
        <strain evidence="1 2">UH-Slu-Lm8-n1</strain>
    </source>
</reference>
<dbReference type="InterPro" id="IPR011009">
    <property type="entry name" value="Kinase-like_dom_sf"/>
</dbReference>
<evidence type="ECO:0000313" key="1">
    <source>
        <dbReference type="EMBL" id="KIK35191.1"/>
    </source>
</evidence>
<dbReference type="Proteomes" id="UP000054485">
    <property type="component" value="Unassembled WGS sequence"/>
</dbReference>
<dbReference type="EMBL" id="KN835652">
    <property type="protein sequence ID" value="KIK35191.1"/>
    <property type="molecule type" value="Genomic_DNA"/>
</dbReference>
<gene>
    <name evidence="1" type="ORF">CY34DRAFT_596155</name>
</gene>
<dbReference type="OrthoDB" id="346907at2759"/>
<reference evidence="2" key="2">
    <citation type="submission" date="2015-01" db="EMBL/GenBank/DDBJ databases">
        <title>Evolutionary Origins and Diversification of the Mycorrhizal Mutualists.</title>
        <authorList>
            <consortium name="DOE Joint Genome Institute"/>
            <consortium name="Mycorrhizal Genomics Consortium"/>
            <person name="Kohler A."/>
            <person name="Kuo A."/>
            <person name="Nagy L.G."/>
            <person name="Floudas D."/>
            <person name="Copeland A."/>
            <person name="Barry K.W."/>
            <person name="Cichocki N."/>
            <person name="Veneault-Fourrey C."/>
            <person name="LaButti K."/>
            <person name="Lindquist E.A."/>
            <person name="Lipzen A."/>
            <person name="Lundell T."/>
            <person name="Morin E."/>
            <person name="Murat C."/>
            <person name="Riley R."/>
            <person name="Ohm R."/>
            <person name="Sun H."/>
            <person name="Tunlid A."/>
            <person name="Henrissat B."/>
            <person name="Grigoriev I.V."/>
            <person name="Hibbett D.S."/>
            <person name="Martin F."/>
        </authorList>
    </citation>
    <scope>NUCLEOTIDE SEQUENCE [LARGE SCALE GENOMIC DNA]</scope>
    <source>
        <strain evidence="2">UH-Slu-Lm8-n1</strain>
    </source>
</reference>
<dbReference type="InParanoid" id="A0A0D0A063"/>
<dbReference type="Gene3D" id="1.10.510.10">
    <property type="entry name" value="Transferase(Phosphotransferase) domain 1"/>
    <property type="match status" value="1"/>
</dbReference>
<dbReference type="HOGENOM" id="CLU_1687885_0_0_1"/>
<dbReference type="AlphaFoldDB" id="A0A0D0A063"/>
<proteinExistence type="predicted"/>
<accession>A0A0D0A063</accession>